<dbReference type="Proteomes" id="UP000324298">
    <property type="component" value="Unassembled WGS sequence"/>
</dbReference>
<gene>
    <name evidence="1" type="ORF">ET418_16780</name>
</gene>
<accession>A0A5A9X6Y0</accession>
<dbReference type="RefSeq" id="WP_149309571.1">
    <property type="nucleotide sequence ID" value="NZ_SRSD01000011.1"/>
</dbReference>
<protein>
    <submittedName>
        <fullName evidence="1">Uncharacterized protein</fullName>
    </submittedName>
</protein>
<dbReference type="EMBL" id="SRSD01000011">
    <property type="protein sequence ID" value="KAA0888383.1"/>
    <property type="molecule type" value="Genomic_DNA"/>
</dbReference>
<comment type="caution">
    <text evidence="1">The sequence shown here is derived from an EMBL/GenBank/DDBJ whole genome shotgun (WGS) entry which is preliminary data.</text>
</comment>
<proteinExistence type="predicted"/>
<evidence type="ECO:0000313" key="2">
    <source>
        <dbReference type="Proteomes" id="UP000324298"/>
    </source>
</evidence>
<organism evidence="1 2">
    <name type="scientific">Oryzomonas rubra</name>
    <dbReference type="NCBI Taxonomy" id="2509454"/>
    <lineage>
        <taxon>Bacteria</taxon>
        <taxon>Pseudomonadati</taxon>
        <taxon>Thermodesulfobacteriota</taxon>
        <taxon>Desulfuromonadia</taxon>
        <taxon>Geobacterales</taxon>
        <taxon>Geobacteraceae</taxon>
        <taxon>Oryzomonas</taxon>
    </lineage>
</organism>
<sequence length="169" mass="19557">MRTDKLSDSEATRAFALINYSSTLAYYVRIFSLIPNPGGPMLAAVKEWAKNQTYIVAILSPQIITTVRDFHIDFQHIKSRRFGNHLFAPQHFRTWFTLYRSHRKGNKLPRRKQWGSLFVSDIFNLVAAIDQDCDTNLLEALPKEPDALASALQPDRNLWRQLLNPDKKK</sequence>
<evidence type="ECO:0000313" key="1">
    <source>
        <dbReference type="EMBL" id="KAA0888383.1"/>
    </source>
</evidence>
<name>A0A5A9X6Y0_9BACT</name>
<reference evidence="1 2" key="1">
    <citation type="submission" date="2019-04" db="EMBL/GenBank/DDBJ databases">
        <title>Geobacter ruber sp. nov., ferric-reducing bacteria isolated from paddy soil.</title>
        <authorList>
            <person name="Xu Z."/>
            <person name="Masuda Y."/>
            <person name="Itoh H."/>
            <person name="Senoo K."/>
        </authorList>
    </citation>
    <scope>NUCLEOTIDE SEQUENCE [LARGE SCALE GENOMIC DNA]</scope>
    <source>
        <strain evidence="1 2">Red88</strain>
    </source>
</reference>
<keyword evidence="2" id="KW-1185">Reference proteome</keyword>
<dbReference type="AlphaFoldDB" id="A0A5A9X6Y0"/>